<gene>
    <name evidence="8" type="ORF">VSDG_05432</name>
</gene>
<dbReference type="Proteomes" id="UP000284375">
    <property type="component" value="Unassembled WGS sequence"/>
</dbReference>
<sequence length="1136" mass="124982">MSYSNSSGGTLTLPSPNSVHHVDVTTAGHITEYQLPFISKFAISLSHHTKTYAASICASAVTPVFAIPPLNTFSVWTQAFPSLRQTESCLRQTELSSYPTVSKKPRQTRLEQHDRFWKFHYTIIAADPTSRKSSERHQSRHSMHLDISGATKNTFPRLFDSKPDPIPSTSVSPLKRSDALMNTDQAQGGSPVAKRRSLHGIPLFTNDSTVFDAQSPVPEGFEIHEDHNRDYELDTGPSLFRDDPASPTPVGMPRRSDSLRRSTLQQRQGDRSSWGRRQGEKHLAQMTEVTTPNPRNRPRVSLDQFVQPVLPRDSPFSAQGPLPHPSLHMLDRPSHTPQPHPLSRSLTTSSSNSSLADESPSHAPVHYERPRHSFAKSMPVGSRPPIDGGNRNAATPAYKSAKPFQDAFKSTGLISKVNRNPEQEPTYGGVKQVMPDTPCKKPIYPSNTYPTSSGGGKSRQRHSFGSPSSPFAPGRKENFMFGESDKRASLFKPFQPGQSRKGSIFSFDSEIDSPDSPDNIEFPPTPTKSVLFRSLGNSKSLGEAHFTRSLPAPLTAAGFRDARPMPEPMCKSTPFKKSSTDTGVAERRTHFEAAKTTAVLGGDPSSPLSETVVSFSKSRARRGSHTTPKPLRLRSTTPTKYSHKKVDFAKTTFVIAASPLAPLETLRAASPKTPRENSNFMPFDPSSLSISNHDAPKNATFGSSFPPATPTTRQVDHFGFADRRMSITPVNGHGPSDVDMVLSSRFDQVELIGKGEFSQVFKVRDLGEQHTAAALSGTPGTPPTPSQARVFAVKKTRLPFFGAKDRESKLREVSILQTLRGCPHVLQYVDSWEKQFHLYIQTEYCEEGSLSDFLGTVGSAGRLDDFRIWKILVEACMGLQSIHDAGFIHLDIKPDNILIDYEGTLKIGDFGMATKWPAARGIEGEGDRRYIAPEILQGKYDMPADVFALGLIMFEIASNVWLPDNGPNWLALREGNFAAVPTGPLTGSESDALVRDATGMPIVGDIDITSGVYPLPEDEQDLDGEGLGAGDNIKNFPFNFLTSSTHDASNLFATSKSGDLQHPPKFMVEADHPDSLDQIVQWMLAPKTDDRPTIEQVLDFDSAKWVITHRRAGATVFEGNWGPQYDNQIDTEMMDV</sequence>
<feature type="compositionally biased region" description="Low complexity" evidence="6">
    <location>
        <begin position="463"/>
        <end position="473"/>
    </location>
</feature>
<dbReference type="GO" id="GO:0005634">
    <property type="term" value="C:nucleus"/>
    <property type="evidence" value="ECO:0007669"/>
    <property type="project" value="TreeGrafter"/>
</dbReference>
<comment type="caution">
    <text evidence="8">The sequence shown here is derived from an EMBL/GenBank/DDBJ whole genome shotgun (WGS) entry which is preliminary data.</text>
</comment>
<feature type="region of interest" description="Disordered" evidence="6">
    <location>
        <begin position="220"/>
        <end position="400"/>
    </location>
</feature>
<evidence type="ECO:0000256" key="5">
    <source>
        <dbReference type="ARBA" id="ARBA00037982"/>
    </source>
</evidence>
<feature type="domain" description="Protein kinase" evidence="7">
    <location>
        <begin position="746"/>
        <end position="1106"/>
    </location>
</feature>
<evidence type="ECO:0000256" key="6">
    <source>
        <dbReference type="SAM" id="MobiDB-lite"/>
    </source>
</evidence>
<comment type="similarity">
    <text evidence="5">Belongs to the protein kinase superfamily. Ser/Thr protein kinase family. GCN2 subfamily.</text>
</comment>
<keyword evidence="2" id="KW-0547">Nucleotide-binding</keyword>
<dbReference type="InterPro" id="IPR050339">
    <property type="entry name" value="CC_SR_Kinase"/>
</dbReference>
<dbReference type="InterPro" id="IPR011009">
    <property type="entry name" value="Kinase-like_dom_sf"/>
</dbReference>
<feature type="region of interest" description="Disordered" evidence="6">
    <location>
        <begin position="599"/>
        <end position="638"/>
    </location>
</feature>
<dbReference type="PROSITE" id="PS00108">
    <property type="entry name" value="PROTEIN_KINASE_ST"/>
    <property type="match status" value="1"/>
</dbReference>
<dbReference type="EMBL" id="LJZO01000020">
    <property type="protein sequence ID" value="ROV96471.1"/>
    <property type="molecule type" value="Genomic_DNA"/>
</dbReference>
<feature type="compositionally biased region" description="Low complexity" evidence="6">
    <location>
        <begin position="342"/>
        <end position="358"/>
    </location>
</feature>
<dbReference type="FunFam" id="1.10.510.10:FF:000536">
    <property type="entry name" value="Cyclin-dependent kinase WEE1"/>
    <property type="match status" value="1"/>
</dbReference>
<organism evidence="8 9">
    <name type="scientific">Cytospora chrysosperma</name>
    <name type="common">Cytospora canker fungus</name>
    <name type="synonym">Sphaeria chrysosperma</name>
    <dbReference type="NCBI Taxonomy" id="252740"/>
    <lineage>
        <taxon>Eukaryota</taxon>
        <taxon>Fungi</taxon>
        <taxon>Dikarya</taxon>
        <taxon>Ascomycota</taxon>
        <taxon>Pezizomycotina</taxon>
        <taxon>Sordariomycetes</taxon>
        <taxon>Sordariomycetidae</taxon>
        <taxon>Diaporthales</taxon>
        <taxon>Cytosporaceae</taxon>
        <taxon>Cytospora</taxon>
    </lineage>
</organism>
<evidence type="ECO:0000256" key="1">
    <source>
        <dbReference type="ARBA" id="ARBA00022679"/>
    </source>
</evidence>
<feature type="compositionally biased region" description="Basic and acidic residues" evidence="6">
    <location>
        <begin position="221"/>
        <end position="232"/>
    </location>
</feature>
<dbReference type="PANTHER" id="PTHR11042:SF196">
    <property type="entry name" value="MITOSIS INHIBITOR PROTEIN KINASE SWE1"/>
    <property type="match status" value="1"/>
</dbReference>
<keyword evidence="1" id="KW-0808">Transferase</keyword>
<keyword evidence="4" id="KW-0067">ATP-binding</keyword>
<dbReference type="SMART" id="SM00220">
    <property type="entry name" value="S_TKc"/>
    <property type="match status" value="1"/>
</dbReference>
<dbReference type="OrthoDB" id="5337378at2759"/>
<reference evidence="8 9" key="1">
    <citation type="submission" date="2015-09" db="EMBL/GenBank/DDBJ databases">
        <title>Host preference determinants of Valsa canker pathogens revealed by comparative genomics.</title>
        <authorList>
            <person name="Yin Z."/>
            <person name="Huang L."/>
        </authorList>
    </citation>
    <scope>NUCLEOTIDE SEQUENCE [LARGE SCALE GENOMIC DNA]</scope>
    <source>
        <strain evidence="8 9">YSFL</strain>
    </source>
</reference>
<name>A0A423VZP0_CYTCH</name>
<dbReference type="GO" id="GO:0005737">
    <property type="term" value="C:cytoplasm"/>
    <property type="evidence" value="ECO:0007669"/>
    <property type="project" value="TreeGrafter"/>
</dbReference>
<dbReference type="InterPro" id="IPR008271">
    <property type="entry name" value="Ser/Thr_kinase_AS"/>
</dbReference>
<dbReference type="STRING" id="252740.A0A423VZP0"/>
<feature type="region of interest" description="Disordered" evidence="6">
    <location>
        <begin position="412"/>
        <end position="476"/>
    </location>
</feature>
<evidence type="ECO:0000313" key="9">
    <source>
        <dbReference type="Proteomes" id="UP000284375"/>
    </source>
</evidence>
<keyword evidence="3" id="KW-0418">Kinase</keyword>
<dbReference type="PANTHER" id="PTHR11042">
    <property type="entry name" value="EUKARYOTIC TRANSLATION INITIATION FACTOR 2-ALPHA KINASE EIF2-ALPHA KINASE -RELATED"/>
    <property type="match status" value="1"/>
</dbReference>
<accession>A0A423VZP0</accession>
<feature type="region of interest" description="Disordered" evidence="6">
    <location>
        <begin position="491"/>
        <end position="525"/>
    </location>
</feature>
<evidence type="ECO:0000259" key="7">
    <source>
        <dbReference type="PROSITE" id="PS50011"/>
    </source>
</evidence>
<dbReference type="PROSITE" id="PS50011">
    <property type="entry name" value="PROTEIN_KINASE_DOM"/>
    <property type="match status" value="1"/>
</dbReference>
<proteinExistence type="inferred from homology"/>
<dbReference type="SUPFAM" id="SSF56112">
    <property type="entry name" value="Protein kinase-like (PK-like)"/>
    <property type="match status" value="1"/>
</dbReference>
<dbReference type="GO" id="GO:0110031">
    <property type="term" value="P:negative regulation of G2/MI transition of meiotic cell cycle"/>
    <property type="evidence" value="ECO:0007669"/>
    <property type="project" value="TreeGrafter"/>
</dbReference>
<evidence type="ECO:0000256" key="2">
    <source>
        <dbReference type="ARBA" id="ARBA00022741"/>
    </source>
</evidence>
<evidence type="ECO:0000256" key="4">
    <source>
        <dbReference type="ARBA" id="ARBA00022840"/>
    </source>
</evidence>
<dbReference type="Gene3D" id="1.10.510.10">
    <property type="entry name" value="Transferase(Phosphotransferase) domain 1"/>
    <property type="match status" value="1"/>
</dbReference>
<dbReference type="AlphaFoldDB" id="A0A423VZP0"/>
<dbReference type="GO" id="GO:0005524">
    <property type="term" value="F:ATP binding"/>
    <property type="evidence" value="ECO:0007669"/>
    <property type="project" value="UniProtKB-KW"/>
</dbReference>
<dbReference type="GO" id="GO:0004713">
    <property type="term" value="F:protein tyrosine kinase activity"/>
    <property type="evidence" value="ECO:0007669"/>
    <property type="project" value="TreeGrafter"/>
</dbReference>
<dbReference type="Pfam" id="PF00069">
    <property type="entry name" value="Pkinase"/>
    <property type="match status" value="1"/>
</dbReference>
<feature type="compositionally biased region" description="Polar residues" evidence="6">
    <location>
        <begin position="606"/>
        <end position="617"/>
    </location>
</feature>
<keyword evidence="9" id="KW-1185">Reference proteome</keyword>
<feature type="region of interest" description="Disordered" evidence="6">
    <location>
        <begin position="564"/>
        <end position="584"/>
    </location>
</feature>
<protein>
    <recommendedName>
        <fullName evidence="7">Protein kinase domain-containing protein</fullName>
    </recommendedName>
</protein>
<dbReference type="Gene3D" id="3.30.200.20">
    <property type="entry name" value="Phosphorylase Kinase, domain 1"/>
    <property type="match status" value="1"/>
</dbReference>
<dbReference type="InterPro" id="IPR000719">
    <property type="entry name" value="Prot_kinase_dom"/>
</dbReference>
<evidence type="ECO:0000256" key="3">
    <source>
        <dbReference type="ARBA" id="ARBA00022777"/>
    </source>
</evidence>
<evidence type="ECO:0000313" key="8">
    <source>
        <dbReference type="EMBL" id="ROV96471.1"/>
    </source>
</evidence>